<reference evidence="6 7" key="1">
    <citation type="submission" date="2017-12" db="EMBL/GenBank/DDBJ databases">
        <title>Integrating genomic resources of turbot (Scophthalmus maximus) in depth evaluation of genetic and physical mapping variation across individuals.</title>
        <authorList>
            <person name="Martinez P."/>
        </authorList>
    </citation>
    <scope>NUCLEOTIDE SEQUENCE [LARGE SCALE GENOMIC DNA]</scope>
</reference>
<dbReference type="SUPFAM" id="SSF52540">
    <property type="entry name" value="P-loop containing nucleoside triphosphate hydrolases"/>
    <property type="match status" value="1"/>
</dbReference>
<organism evidence="6 7">
    <name type="scientific">Scophthalmus maximus</name>
    <name type="common">Turbot</name>
    <name type="synonym">Psetta maxima</name>
    <dbReference type="NCBI Taxonomy" id="52904"/>
    <lineage>
        <taxon>Eukaryota</taxon>
        <taxon>Metazoa</taxon>
        <taxon>Chordata</taxon>
        <taxon>Craniata</taxon>
        <taxon>Vertebrata</taxon>
        <taxon>Euteleostomi</taxon>
        <taxon>Actinopterygii</taxon>
        <taxon>Neopterygii</taxon>
        <taxon>Teleostei</taxon>
        <taxon>Neoteleostei</taxon>
        <taxon>Acanthomorphata</taxon>
        <taxon>Carangaria</taxon>
        <taxon>Pleuronectiformes</taxon>
        <taxon>Pleuronectoidei</taxon>
        <taxon>Scophthalmidae</taxon>
        <taxon>Scophthalmus</taxon>
    </lineage>
</organism>
<dbReference type="GO" id="GO:0005525">
    <property type="term" value="F:GTP binding"/>
    <property type="evidence" value="ECO:0007669"/>
    <property type="project" value="UniProtKB-KW"/>
</dbReference>
<accession>A0A2U9CIF4</accession>
<dbReference type="EMBL" id="CP026259">
    <property type="protein sequence ID" value="AWP16013.1"/>
    <property type="molecule type" value="Genomic_DNA"/>
</dbReference>
<comment type="similarity">
    <text evidence="1">Belongs to the TRAFAC class TrmE-Era-EngA-EngB-Septin-like GTPase superfamily. AIG1/Toc34/Toc159-like paraseptin GTPase family. IAN subfamily.</text>
</comment>
<name>A0A2U9CIF4_SCOMX</name>
<dbReference type="PANTHER" id="PTHR10903">
    <property type="entry name" value="GTPASE, IMAP FAMILY MEMBER-RELATED"/>
    <property type="match status" value="1"/>
</dbReference>
<dbReference type="InterPro" id="IPR045058">
    <property type="entry name" value="GIMA/IAN/Toc"/>
</dbReference>
<feature type="domain" description="AIG1-type G" evidence="5">
    <location>
        <begin position="287"/>
        <end position="495"/>
    </location>
</feature>
<evidence type="ECO:0000256" key="3">
    <source>
        <dbReference type="ARBA" id="ARBA00023134"/>
    </source>
</evidence>
<evidence type="ECO:0000256" key="2">
    <source>
        <dbReference type="ARBA" id="ARBA00022741"/>
    </source>
</evidence>
<proteinExistence type="inferred from homology"/>
<keyword evidence="3" id="KW-0342">GTP-binding</keyword>
<evidence type="ECO:0000259" key="5">
    <source>
        <dbReference type="PROSITE" id="PS51720"/>
    </source>
</evidence>
<dbReference type="AlphaFoldDB" id="A0A2U9CIF4"/>
<dbReference type="Pfam" id="PF04548">
    <property type="entry name" value="AIG1"/>
    <property type="match status" value="2"/>
</dbReference>
<evidence type="ECO:0000313" key="6">
    <source>
        <dbReference type="EMBL" id="AWP16013.1"/>
    </source>
</evidence>
<dbReference type="PANTHER" id="PTHR10903:SF112">
    <property type="entry name" value="SI:CH211-113E8.5"/>
    <property type="match status" value="1"/>
</dbReference>
<dbReference type="PROSITE" id="PS51720">
    <property type="entry name" value="G_AIG1"/>
    <property type="match status" value="1"/>
</dbReference>
<feature type="region of interest" description="Disordered" evidence="4">
    <location>
        <begin position="239"/>
        <end position="261"/>
    </location>
</feature>
<keyword evidence="2" id="KW-0547">Nucleotide-binding</keyword>
<protein>
    <submittedName>
        <fullName evidence="6">Putative GTPase IMAP family member 8-like</fullName>
    </submittedName>
</protein>
<dbReference type="InterPro" id="IPR006703">
    <property type="entry name" value="G_AIG1"/>
</dbReference>
<dbReference type="InterPro" id="IPR027417">
    <property type="entry name" value="P-loop_NTPase"/>
</dbReference>
<dbReference type="Proteomes" id="UP000246464">
    <property type="component" value="Chromosome 17"/>
</dbReference>
<keyword evidence="7" id="KW-1185">Reference proteome</keyword>
<evidence type="ECO:0000256" key="4">
    <source>
        <dbReference type="SAM" id="MobiDB-lite"/>
    </source>
</evidence>
<evidence type="ECO:0000313" key="7">
    <source>
        <dbReference type="Proteomes" id="UP000246464"/>
    </source>
</evidence>
<evidence type="ECO:0000256" key="1">
    <source>
        <dbReference type="ARBA" id="ARBA00008535"/>
    </source>
</evidence>
<sequence>MSHDSSTNVKQTVVVMATAEEWSSFKSMLQDSSGDERHQVTFSSLGSIQVCNLAVRGRLIDIHYADLKEDMAQEGVSRAINGCFKSCTGGIISFLLLIRGGYYAKRERRIIEILQAEFGPEALRYLVILSLEDGEVADTLDDSLLELIHTCDGRYCRLTSSSAADKMHALLEVIDHMLAGDGATGYTEATLAEARRRVADDSAMKMLQRKVQEAEERERALEQLVLQQEERRAREMDELKAEHAEERRKEAAEKERYEAKRESLEEAVRSHRDMLQLHMSATGDDETKKRSVILLGLSGSGKSSALNLILGRACNRYSVDESSLEAPRPTLACERRAVLAAGGQLVLVDTPELWDKDGAETPELVKDCLALALPGPHAFLLVLQVGRFTQGESDMLGRLQKIFGRDFSEHAVVLFVRLGGEQRGPQRINDYVAGAPPALRDLVRKCGSRYYELSVTKSQNALGYPQVKDLLSGVNKLIASHGGRSYSVRRFSEQELQERKKVIEESKEGRMEVNYLLRET</sequence>
<dbReference type="Gene3D" id="3.40.50.300">
    <property type="entry name" value="P-loop containing nucleotide triphosphate hydrolases"/>
    <property type="match status" value="2"/>
</dbReference>
<gene>
    <name evidence="6" type="ORF">SMAX5B_009064</name>
</gene>